<dbReference type="PANTHER" id="PTHR43065">
    <property type="entry name" value="SENSOR HISTIDINE KINASE"/>
    <property type="match status" value="1"/>
</dbReference>
<dbReference type="SUPFAM" id="SSF47384">
    <property type="entry name" value="Homodimeric domain of signal transducing histidine kinase"/>
    <property type="match status" value="1"/>
</dbReference>
<keyword evidence="3" id="KW-0808">Transferase</keyword>
<evidence type="ECO:0000256" key="1">
    <source>
        <dbReference type="ARBA" id="ARBA00022553"/>
    </source>
</evidence>
<name>A0ABY6HQM4_9ARCH</name>
<feature type="domain" description="Histidine kinase" evidence="2">
    <location>
        <begin position="26"/>
        <end position="240"/>
    </location>
</feature>
<dbReference type="CDD" id="cd00082">
    <property type="entry name" value="HisKA"/>
    <property type="match status" value="1"/>
</dbReference>
<dbReference type="Pfam" id="PF00512">
    <property type="entry name" value="HisKA"/>
    <property type="match status" value="1"/>
</dbReference>
<dbReference type="PROSITE" id="PS50109">
    <property type="entry name" value="HIS_KIN"/>
    <property type="match status" value="1"/>
</dbReference>
<dbReference type="Gene3D" id="1.10.287.130">
    <property type="match status" value="1"/>
</dbReference>
<dbReference type="SMART" id="SM00387">
    <property type="entry name" value="HATPase_c"/>
    <property type="match status" value="1"/>
</dbReference>
<dbReference type="InterPro" id="IPR005467">
    <property type="entry name" value="His_kinase_dom"/>
</dbReference>
<dbReference type="InterPro" id="IPR003661">
    <property type="entry name" value="HisK_dim/P_dom"/>
</dbReference>
<accession>A0ABY6HQM4</accession>
<dbReference type="InterPro" id="IPR003594">
    <property type="entry name" value="HATPase_dom"/>
</dbReference>
<dbReference type="InterPro" id="IPR036097">
    <property type="entry name" value="HisK_dim/P_sf"/>
</dbReference>
<dbReference type="InterPro" id="IPR004358">
    <property type="entry name" value="Sig_transdc_His_kin-like_C"/>
</dbReference>
<dbReference type="Proteomes" id="UP001208689">
    <property type="component" value="Chromosome"/>
</dbReference>
<proteinExistence type="predicted"/>
<evidence type="ECO:0000313" key="3">
    <source>
        <dbReference type="EMBL" id="UYP44866.1"/>
    </source>
</evidence>
<dbReference type="PRINTS" id="PR00344">
    <property type="entry name" value="BCTRLSENSOR"/>
</dbReference>
<dbReference type="SMART" id="SM00388">
    <property type="entry name" value="HisKA"/>
    <property type="match status" value="1"/>
</dbReference>
<keyword evidence="1" id="KW-0597">Phosphoprotein</keyword>
<protein>
    <submittedName>
        <fullName evidence="3">Adaptive-response sensory-kinase SasA</fullName>
        <ecNumber evidence="3">2.7.-.-</ecNumber>
    </submittedName>
</protein>
<evidence type="ECO:0000313" key="4">
    <source>
        <dbReference type="Proteomes" id="UP001208689"/>
    </source>
</evidence>
<keyword evidence="4" id="KW-1185">Reference proteome</keyword>
<dbReference type="SUPFAM" id="SSF55874">
    <property type="entry name" value="ATPase domain of HSP90 chaperone/DNA topoisomerase II/histidine kinase"/>
    <property type="match status" value="1"/>
</dbReference>
<organism evidence="3 4">
    <name type="scientific">Candidatus Lokiarchaeum ossiferum</name>
    <dbReference type="NCBI Taxonomy" id="2951803"/>
    <lineage>
        <taxon>Archaea</taxon>
        <taxon>Promethearchaeati</taxon>
        <taxon>Promethearchaeota</taxon>
        <taxon>Promethearchaeia</taxon>
        <taxon>Promethearchaeales</taxon>
        <taxon>Promethearchaeaceae</taxon>
        <taxon>Candidatus Lokiarchaeum</taxon>
    </lineage>
</organism>
<gene>
    <name evidence="3" type="ORF">NEF87_001151</name>
</gene>
<dbReference type="GO" id="GO:0016740">
    <property type="term" value="F:transferase activity"/>
    <property type="evidence" value="ECO:0007669"/>
    <property type="project" value="UniProtKB-KW"/>
</dbReference>
<dbReference type="EC" id="2.7.-.-" evidence="3"/>
<evidence type="ECO:0000259" key="2">
    <source>
        <dbReference type="PROSITE" id="PS50109"/>
    </source>
</evidence>
<dbReference type="PANTHER" id="PTHR43065:SF42">
    <property type="entry name" value="TWO-COMPONENT SENSOR PPRA"/>
    <property type="match status" value="1"/>
</dbReference>
<sequence>MLNPMVSECHNSRDISDKSLSLLVGGIAHDLNNILTMITGTLSMNLLDLDQPSDLKNDLENALFAANKASTLTNQLLQFSKGGDPIKKNASIEDIVLDSTNFILSGSRIKVIYSIPQKISEISCDPNQISQVVQNIVLNARQAITESGIIKVSIRELNNFKPHNAKSNITRWIKLTFKDNGPGIPESILNDIFTPYFTTKADGNGLGLATAYEIIQKHDGYIYIDSQEGMGAEFSIYLPI</sequence>
<reference evidence="3" key="1">
    <citation type="submission" date="2022-09" db="EMBL/GenBank/DDBJ databases">
        <title>Actin cytoskeleton and complex cell architecture in an #Asgard archaeon.</title>
        <authorList>
            <person name="Ponce Toledo R.I."/>
            <person name="Schleper C."/>
            <person name="Rodrigues Oliveira T."/>
            <person name="Wollweber F."/>
            <person name="Xu J."/>
            <person name="Rittmann S."/>
            <person name="Klingl A."/>
            <person name="Pilhofer M."/>
        </authorList>
    </citation>
    <scope>NUCLEOTIDE SEQUENCE</scope>
    <source>
        <strain evidence="3">B-35</strain>
    </source>
</reference>
<dbReference type="EMBL" id="CP104013">
    <property type="protein sequence ID" value="UYP44866.1"/>
    <property type="molecule type" value="Genomic_DNA"/>
</dbReference>
<dbReference type="Gene3D" id="3.30.565.10">
    <property type="entry name" value="Histidine kinase-like ATPase, C-terminal domain"/>
    <property type="match status" value="1"/>
</dbReference>
<dbReference type="Pfam" id="PF02518">
    <property type="entry name" value="HATPase_c"/>
    <property type="match status" value="1"/>
</dbReference>
<dbReference type="InterPro" id="IPR036890">
    <property type="entry name" value="HATPase_C_sf"/>
</dbReference>